<name>A0A9W3A260_BIOGL</name>
<evidence type="ECO:0000313" key="2">
    <source>
        <dbReference type="Proteomes" id="UP001165740"/>
    </source>
</evidence>
<evidence type="ECO:0000313" key="3">
    <source>
        <dbReference type="RefSeq" id="XP_055881274.1"/>
    </source>
</evidence>
<feature type="signal peptide" evidence="1">
    <location>
        <begin position="1"/>
        <end position="21"/>
    </location>
</feature>
<sequence length="303" mass="34967">MSELSCFVVCLVLTTFTFVASVVKSPFFKVACGYKLTGGTPLKILTFRNMTPALCAMQCLNDCNSATYSERYQTCTTFKESLYALPWTKDQDWCMVYRNEPIRSDAWTLVFKAQSRNNVSFYNLWEMTGYQDDPPSTVDFPVECFRFDKWGSCTRHYRSSVLDNWLGYGQVKVAFLNNGHEVAFMIFSGVSTNRQSWFNQTRVATSWWTSLWNDTSLTNYFTFTGFTNGGNRRRMSILSANSCHINLMYFMVLDTDYDECSSNWSLPLSSYPVFLYSPMNAQAKLSSQPPEYREADTMVIWVM</sequence>
<dbReference type="RefSeq" id="XP_055881274.1">
    <property type="nucleotide sequence ID" value="XM_056025299.1"/>
</dbReference>
<dbReference type="GeneID" id="106073109"/>
<dbReference type="AlphaFoldDB" id="A0A9W3A260"/>
<protein>
    <submittedName>
        <fullName evidence="3">Uncharacterized protein LOC106073109</fullName>
    </submittedName>
</protein>
<dbReference type="OMA" id="LSANSCH"/>
<evidence type="ECO:0000256" key="1">
    <source>
        <dbReference type="SAM" id="SignalP"/>
    </source>
</evidence>
<keyword evidence="2" id="KW-1185">Reference proteome</keyword>
<dbReference type="Proteomes" id="UP001165740">
    <property type="component" value="Chromosome 4"/>
</dbReference>
<dbReference type="OrthoDB" id="6134084at2759"/>
<accession>A0A9W3A260</accession>
<keyword evidence="1" id="KW-0732">Signal</keyword>
<organism evidence="2 3">
    <name type="scientific">Biomphalaria glabrata</name>
    <name type="common">Bloodfluke planorb</name>
    <name type="synonym">Freshwater snail</name>
    <dbReference type="NCBI Taxonomy" id="6526"/>
    <lineage>
        <taxon>Eukaryota</taxon>
        <taxon>Metazoa</taxon>
        <taxon>Spiralia</taxon>
        <taxon>Lophotrochozoa</taxon>
        <taxon>Mollusca</taxon>
        <taxon>Gastropoda</taxon>
        <taxon>Heterobranchia</taxon>
        <taxon>Euthyneura</taxon>
        <taxon>Panpulmonata</taxon>
        <taxon>Hygrophila</taxon>
        <taxon>Lymnaeoidea</taxon>
        <taxon>Planorbidae</taxon>
        <taxon>Biomphalaria</taxon>
    </lineage>
</organism>
<reference evidence="3" key="1">
    <citation type="submission" date="2025-08" db="UniProtKB">
        <authorList>
            <consortium name="RefSeq"/>
        </authorList>
    </citation>
    <scope>IDENTIFICATION</scope>
</reference>
<proteinExistence type="predicted"/>
<gene>
    <name evidence="3" type="primary">LOC106073109</name>
</gene>
<feature type="chain" id="PRO_5040757165" evidence="1">
    <location>
        <begin position="22"/>
        <end position="303"/>
    </location>
</feature>